<organism evidence="2 3">
    <name type="scientific">Colletotrichum plurivorum</name>
    <dbReference type="NCBI Taxonomy" id="2175906"/>
    <lineage>
        <taxon>Eukaryota</taxon>
        <taxon>Fungi</taxon>
        <taxon>Dikarya</taxon>
        <taxon>Ascomycota</taxon>
        <taxon>Pezizomycotina</taxon>
        <taxon>Sordariomycetes</taxon>
        <taxon>Hypocreomycetidae</taxon>
        <taxon>Glomerellales</taxon>
        <taxon>Glomerellaceae</taxon>
        <taxon>Colletotrichum</taxon>
        <taxon>Colletotrichum orchidearum species complex</taxon>
    </lineage>
</organism>
<protein>
    <submittedName>
        <fullName evidence="2">Uncharacterized protein</fullName>
    </submittedName>
</protein>
<evidence type="ECO:0000313" key="3">
    <source>
        <dbReference type="Proteomes" id="UP000654918"/>
    </source>
</evidence>
<dbReference type="Proteomes" id="UP000654918">
    <property type="component" value="Unassembled WGS sequence"/>
</dbReference>
<feature type="region of interest" description="Disordered" evidence="1">
    <location>
        <begin position="1"/>
        <end position="42"/>
    </location>
</feature>
<evidence type="ECO:0000256" key="1">
    <source>
        <dbReference type="SAM" id="MobiDB-lite"/>
    </source>
</evidence>
<reference evidence="2" key="1">
    <citation type="journal article" date="2020" name="Phytopathology">
        <title>Genome Sequence Resources of Colletotrichum truncatum, C. plurivorum, C. musicola, and C. sojae: Four Species Pathogenic to Soybean (Glycine max).</title>
        <authorList>
            <person name="Rogerio F."/>
            <person name="Boufleur T.R."/>
            <person name="Ciampi-Guillardi M."/>
            <person name="Sukno S.A."/>
            <person name="Thon M.R."/>
            <person name="Massola Junior N.S."/>
            <person name="Baroncelli R."/>
        </authorList>
    </citation>
    <scope>NUCLEOTIDE SEQUENCE</scope>
    <source>
        <strain evidence="2">LFN00145</strain>
    </source>
</reference>
<feature type="compositionally biased region" description="Basic and acidic residues" evidence="1">
    <location>
        <begin position="1"/>
        <end position="10"/>
    </location>
</feature>
<feature type="region of interest" description="Disordered" evidence="1">
    <location>
        <begin position="64"/>
        <end position="127"/>
    </location>
</feature>
<feature type="compositionally biased region" description="Low complexity" evidence="1">
    <location>
        <begin position="83"/>
        <end position="101"/>
    </location>
</feature>
<dbReference type="AlphaFoldDB" id="A0A8H6JBI0"/>
<comment type="caution">
    <text evidence="2">The sequence shown here is derived from an EMBL/GenBank/DDBJ whole genome shotgun (WGS) entry which is preliminary data.</text>
</comment>
<keyword evidence="3" id="KW-1185">Reference proteome</keyword>
<gene>
    <name evidence="2" type="ORF">CPLU01_15385</name>
</gene>
<evidence type="ECO:0000313" key="2">
    <source>
        <dbReference type="EMBL" id="KAF6810059.1"/>
    </source>
</evidence>
<proteinExistence type="predicted"/>
<name>A0A8H6JBI0_9PEZI</name>
<feature type="compositionally biased region" description="Polar residues" evidence="1">
    <location>
        <begin position="20"/>
        <end position="31"/>
    </location>
</feature>
<sequence>MEGAKHRQEYRSGPAAPASDENSAFRPSSPGSDAVRLHTGRTTDLHRKIYWTALLPLDLLEKRTPGLSSRPVDQGFRGHSHQGHSGFSSSSAQVRVSSAQGSRREQTGAPAPLVPNNDSKGHSQVVL</sequence>
<accession>A0A8H6JBI0</accession>
<dbReference type="EMBL" id="WIGO01000512">
    <property type="protein sequence ID" value="KAF6810059.1"/>
    <property type="molecule type" value="Genomic_DNA"/>
</dbReference>